<sequence length="123" mass="13841">MTEPAPGQRWHIPDVVKRTDVLETLIGTYEARNDTPSTSSLSFHIYRLAEGQIDDQTPHREDELYYVFSGMRTLVTDCSVEGKKRVDLVQGDLVYVPAHAKHVFEGSAEIVLLVFFAPNFSGD</sequence>
<dbReference type="Gene3D" id="2.60.120.10">
    <property type="entry name" value="Jelly Rolls"/>
    <property type="match status" value="1"/>
</dbReference>
<evidence type="ECO:0000313" key="3">
    <source>
        <dbReference type="Proteomes" id="UP000630805"/>
    </source>
</evidence>
<reference evidence="2 3" key="1">
    <citation type="submission" date="2020-06" db="EMBL/GenBank/DDBJ databases">
        <authorList>
            <person name="Cao W.R."/>
        </authorList>
    </citation>
    <scope>NUCLEOTIDE SEQUENCE [LARGE SCALE GENOMIC DNA]</scope>
    <source>
        <strain evidence="2 3">B1Z28</strain>
    </source>
</reference>
<proteinExistence type="predicted"/>
<gene>
    <name evidence="2" type="ORF">HW561_00825</name>
</gene>
<dbReference type="SUPFAM" id="SSF51182">
    <property type="entry name" value="RmlC-like cupins"/>
    <property type="match status" value="1"/>
</dbReference>
<dbReference type="InterPro" id="IPR011051">
    <property type="entry name" value="RmlC_Cupin_sf"/>
</dbReference>
<dbReference type="RefSeq" id="WP_176861328.1">
    <property type="nucleotide sequence ID" value="NZ_JABXWT010000001.1"/>
</dbReference>
<evidence type="ECO:0000313" key="2">
    <source>
        <dbReference type="EMBL" id="NVO54331.1"/>
    </source>
</evidence>
<accession>A0ABX2PKT7</accession>
<evidence type="ECO:0000259" key="1">
    <source>
        <dbReference type="Pfam" id="PF07883"/>
    </source>
</evidence>
<dbReference type="Pfam" id="PF07883">
    <property type="entry name" value="Cupin_2"/>
    <property type="match status" value="1"/>
</dbReference>
<dbReference type="InterPro" id="IPR014710">
    <property type="entry name" value="RmlC-like_jellyroll"/>
</dbReference>
<keyword evidence="3" id="KW-1185">Reference proteome</keyword>
<name>A0ABX2PKT7_9RHOB</name>
<dbReference type="EMBL" id="JABXWT010000001">
    <property type="protein sequence ID" value="NVO54331.1"/>
    <property type="molecule type" value="Genomic_DNA"/>
</dbReference>
<comment type="caution">
    <text evidence="2">The sequence shown here is derived from an EMBL/GenBank/DDBJ whole genome shotgun (WGS) entry which is preliminary data.</text>
</comment>
<protein>
    <submittedName>
        <fullName evidence="2">Cupin domain-containing protein</fullName>
    </submittedName>
</protein>
<organism evidence="2 3">
    <name type="scientific">Ruegeria haliotis</name>
    <dbReference type="NCBI Taxonomy" id="2747601"/>
    <lineage>
        <taxon>Bacteria</taxon>
        <taxon>Pseudomonadati</taxon>
        <taxon>Pseudomonadota</taxon>
        <taxon>Alphaproteobacteria</taxon>
        <taxon>Rhodobacterales</taxon>
        <taxon>Roseobacteraceae</taxon>
        <taxon>Ruegeria</taxon>
    </lineage>
</organism>
<dbReference type="Proteomes" id="UP000630805">
    <property type="component" value="Unassembled WGS sequence"/>
</dbReference>
<dbReference type="InterPro" id="IPR013096">
    <property type="entry name" value="Cupin_2"/>
</dbReference>
<feature type="domain" description="Cupin type-2" evidence="1">
    <location>
        <begin position="46"/>
        <end position="114"/>
    </location>
</feature>